<feature type="coiled-coil region" evidence="1">
    <location>
        <begin position="278"/>
        <end position="312"/>
    </location>
</feature>
<dbReference type="SUPFAM" id="SSF52540">
    <property type="entry name" value="P-loop containing nucleoside triphosphate hydrolases"/>
    <property type="match status" value="1"/>
</dbReference>
<dbReference type="InterPro" id="IPR047187">
    <property type="entry name" value="SF1_C_Upf1"/>
</dbReference>
<dbReference type="AlphaFoldDB" id="A0A061S8P9"/>
<dbReference type="InterPro" id="IPR041679">
    <property type="entry name" value="DNA2/NAM7-like_C"/>
</dbReference>
<dbReference type="Pfam" id="PF13086">
    <property type="entry name" value="AAA_11"/>
    <property type="match status" value="1"/>
</dbReference>
<dbReference type="GO" id="GO:0004386">
    <property type="term" value="F:helicase activity"/>
    <property type="evidence" value="ECO:0007669"/>
    <property type="project" value="UniProtKB-KW"/>
</dbReference>
<keyword evidence="1" id="KW-0175">Coiled coil</keyword>
<gene>
    <name evidence="4" type="ORF">TSPGSL018_7655</name>
</gene>
<keyword evidence="4" id="KW-0347">Helicase</keyword>
<protein>
    <submittedName>
        <fullName evidence="4">Putative helicase sen1</fullName>
    </submittedName>
</protein>
<dbReference type="InterPro" id="IPR045055">
    <property type="entry name" value="DNA2/NAM7-like"/>
</dbReference>
<dbReference type="Gene3D" id="3.40.50.300">
    <property type="entry name" value="P-loop containing nucleotide triphosphate hydrolases"/>
    <property type="match status" value="2"/>
</dbReference>
<dbReference type="InterPro" id="IPR027417">
    <property type="entry name" value="P-loop_NTPase"/>
</dbReference>
<dbReference type="PANTHER" id="PTHR10887:SF495">
    <property type="entry name" value="HELICASE SENATAXIN ISOFORM X1-RELATED"/>
    <property type="match status" value="1"/>
</dbReference>
<feature type="domain" description="DNA2/NAM7 helicase-like C-terminal" evidence="3">
    <location>
        <begin position="458"/>
        <end position="671"/>
    </location>
</feature>
<dbReference type="CDD" id="cd18808">
    <property type="entry name" value="SF1_C_Upf1"/>
    <property type="match status" value="1"/>
</dbReference>
<name>A0A061S8P9_9CHLO</name>
<dbReference type="EMBL" id="GBEZ01003598">
    <property type="protein sequence ID" value="JAC81557.1"/>
    <property type="molecule type" value="Transcribed_RNA"/>
</dbReference>
<dbReference type="Pfam" id="PF13087">
    <property type="entry name" value="AAA_12"/>
    <property type="match status" value="1"/>
</dbReference>
<feature type="domain" description="DNA2/NAM7 helicase helicase" evidence="2">
    <location>
        <begin position="197"/>
        <end position="442"/>
    </location>
</feature>
<keyword evidence="4" id="KW-0067">ATP-binding</keyword>
<sequence length="760" mass="84010">MKPPACLAGAGDPFQKVIQRLEAHRGLNASQMCVLKTAAGRSVTLVQGPPGTGKSRCIAAMVSCMCRVFCDSRARSLETAAGFRLPTLRPVGEWTPGMVCDWLCSWRVAGHSDESTGDTRLLPTEEEKETACMALKNLSGQGLLALSRKETILRARRSDQRPGVEAAAMESFACKVEAMKKRLVRAVDEDQRENSMARSLGRDYRILACADSNSAVNNLLQLLHNDRSFMAQGYTVLRLGGSTTVVDEALLQYSLDEQIKGSRLTAVCNSAIESLRNRANYKDILRSIQALLDELDKEQASLRREAERELSVSLRERLQELADTVIASAKSKVRECFVEFQDGRHDDRRPAARSCLNKVLREEVLDLASYRLIIGAQVVLSTNTAAGEIRKTCEKLGISFPIVLLDECGQSTESSSLIPLTHGAEWVLMGADLNQLPPTIRSSAAKANFDYHGKSGGSLYGRLARDLCIQEHTLYQQYRMHPKIRQFVADTWYPNIEPPLQESAGCSMLSARPPPRPTGKWSSFWWPNSKFPAAFFDVQDGFEQRPAYSTSYVNLREASVSIRLAVIMASAPTVKTIAILSPYSKQASMIRNKLQNASGILEQLAREGISHLKSLNAYTVDEFQGCEADVVIFTSVRSNGWSRSIGHTADFRRINVAISRAKQALVMVGNSSTLQWHSHVALEKGGKKVKNYWRDVILWMECHDAVVKSYHVDQSLCEDVQLPPQISEFGISDTDAGDNARPGSRSKYCGNPLLIGSNAI</sequence>
<organism evidence="4">
    <name type="scientific">Tetraselmis sp. GSL018</name>
    <dbReference type="NCBI Taxonomy" id="582737"/>
    <lineage>
        <taxon>Eukaryota</taxon>
        <taxon>Viridiplantae</taxon>
        <taxon>Chlorophyta</taxon>
        <taxon>core chlorophytes</taxon>
        <taxon>Chlorodendrophyceae</taxon>
        <taxon>Chlorodendrales</taxon>
        <taxon>Chlorodendraceae</taxon>
        <taxon>Tetraselmis</taxon>
    </lineage>
</organism>
<evidence type="ECO:0000259" key="2">
    <source>
        <dbReference type="Pfam" id="PF13086"/>
    </source>
</evidence>
<keyword evidence="4" id="KW-0378">Hydrolase</keyword>
<evidence type="ECO:0000256" key="1">
    <source>
        <dbReference type="SAM" id="Coils"/>
    </source>
</evidence>
<evidence type="ECO:0000313" key="4">
    <source>
        <dbReference type="EMBL" id="JAC81557.1"/>
    </source>
</evidence>
<reference evidence="4" key="1">
    <citation type="submission" date="2014-05" db="EMBL/GenBank/DDBJ databases">
        <title>The transcriptome of the halophilic microalga Tetraselmis sp. GSL018 isolated from the Great Salt Lake, Utah.</title>
        <authorList>
            <person name="Jinkerson R.E."/>
            <person name="D'Adamo S."/>
            <person name="Posewitz M.C."/>
        </authorList>
    </citation>
    <scope>NUCLEOTIDE SEQUENCE</scope>
    <source>
        <strain evidence="4">GSL018</strain>
    </source>
</reference>
<proteinExistence type="predicted"/>
<evidence type="ECO:0000259" key="3">
    <source>
        <dbReference type="Pfam" id="PF13087"/>
    </source>
</evidence>
<accession>A0A061S8P9</accession>
<dbReference type="InterPro" id="IPR041677">
    <property type="entry name" value="DNA2/NAM7_AAA_11"/>
</dbReference>
<keyword evidence="4" id="KW-0547">Nucleotide-binding</keyword>
<dbReference type="PANTHER" id="PTHR10887">
    <property type="entry name" value="DNA2/NAM7 HELICASE FAMILY"/>
    <property type="match status" value="1"/>
</dbReference>